<gene>
    <name evidence="1" type="ORF">URODEC1_LOCUS22874</name>
</gene>
<reference evidence="1" key="1">
    <citation type="submission" date="2024-10" db="EMBL/GenBank/DDBJ databases">
        <authorList>
            <person name="Ryan C."/>
        </authorList>
    </citation>
    <scope>NUCLEOTIDE SEQUENCE [LARGE SCALE GENOMIC DNA]</scope>
</reference>
<proteinExistence type="predicted"/>
<evidence type="ECO:0000313" key="1">
    <source>
        <dbReference type="EMBL" id="CAL4924519.1"/>
    </source>
</evidence>
<dbReference type="EMBL" id="OZ075124">
    <property type="protein sequence ID" value="CAL4924519.1"/>
    <property type="molecule type" value="Genomic_DNA"/>
</dbReference>
<organism evidence="1 2">
    <name type="scientific">Urochloa decumbens</name>
    <dbReference type="NCBI Taxonomy" id="240449"/>
    <lineage>
        <taxon>Eukaryota</taxon>
        <taxon>Viridiplantae</taxon>
        <taxon>Streptophyta</taxon>
        <taxon>Embryophyta</taxon>
        <taxon>Tracheophyta</taxon>
        <taxon>Spermatophyta</taxon>
        <taxon>Magnoliopsida</taxon>
        <taxon>Liliopsida</taxon>
        <taxon>Poales</taxon>
        <taxon>Poaceae</taxon>
        <taxon>PACMAD clade</taxon>
        <taxon>Panicoideae</taxon>
        <taxon>Panicodae</taxon>
        <taxon>Paniceae</taxon>
        <taxon>Melinidinae</taxon>
        <taxon>Urochloa</taxon>
    </lineage>
</organism>
<protein>
    <submittedName>
        <fullName evidence="1">Uncharacterized protein</fullName>
    </submittedName>
</protein>
<dbReference type="Proteomes" id="UP001497457">
    <property type="component" value="Chromosome 14rd"/>
</dbReference>
<keyword evidence="2" id="KW-1185">Reference proteome</keyword>
<evidence type="ECO:0000313" key="2">
    <source>
        <dbReference type="Proteomes" id="UP001497457"/>
    </source>
</evidence>
<accession>A0ABC8XEY1</accession>
<dbReference type="AlphaFoldDB" id="A0ABC8XEY1"/>
<name>A0ABC8XEY1_9POAL</name>
<sequence length="133" mass="14534">MGSVEESERHGFEEELYESDEVRVVLDSFAGDTQVLDSFDAVDVESVAVAAEVDAADVEPVAMAAEVDAADALMLLLKTQVNTFQSDKEARFVAGLLVPLLVPSLYEEKDQDVRDVATDLHWISHGYVRGFGN</sequence>